<dbReference type="EMBL" id="JARAWP010000019">
    <property type="protein sequence ID" value="MDX3022133.1"/>
    <property type="molecule type" value="Genomic_DNA"/>
</dbReference>
<dbReference type="RefSeq" id="WP_010360010.1">
    <property type="nucleotide sequence ID" value="NZ_BCMK01000008.1"/>
</dbReference>
<dbReference type="PROSITE" id="PS50801">
    <property type="entry name" value="STAS"/>
    <property type="match status" value="1"/>
</dbReference>
<dbReference type="EMBL" id="JARAWC010000039">
    <property type="protein sequence ID" value="MDX2965251.1"/>
    <property type="molecule type" value="Genomic_DNA"/>
</dbReference>
<accession>A0AAP6BIC2</accession>
<feature type="domain" description="STAS" evidence="1">
    <location>
        <begin position="9"/>
        <end position="100"/>
    </location>
</feature>
<proteinExistence type="predicted"/>
<evidence type="ECO:0000259" key="1">
    <source>
        <dbReference type="PROSITE" id="PS50801"/>
    </source>
</evidence>
<dbReference type="Proteomes" id="UP001282288">
    <property type="component" value="Unassembled WGS sequence"/>
</dbReference>
<dbReference type="AlphaFoldDB" id="A0AAP6BIC2"/>
<reference evidence="2 4" key="1">
    <citation type="journal article" date="2023" name="Microb. Genom.">
        <title>Mesoterricola silvestris gen. nov., sp. nov., Mesoterricola sediminis sp. nov., Geothrix oryzae sp. nov., Geothrix edaphica sp. nov., Geothrix rubra sp. nov., and Geothrix limicola sp. nov., six novel members of Acidobacteriota isolated from soils.</title>
        <authorList>
            <person name="Weisberg A.J."/>
            <person name="Pearce E."/>
            <person name="Kramer C.G."/>
            <person name="Chang J.H."/>
            <person name="Clarke C.R."/>
        </authorList>
    </citation>
    <scope>NUCLEOTIDE SEQUENCE</scope>
    <source>
        <strain evidence="3 4">NB05-1H</strain>
        <strain evidence="2">NRRL_B-16521</strain>
    </source>
</reference>
<dbReference type="InterPro" id="IPR036513">
    <property type="entry name" value="STAS_dom_sf"/>
</dbReference>
<evidence type="ECO:0000313" key="4">
    <source>
        <dbReference type="Proteomes" id="UP001272987"/>
    </source>
</evidence>
<dbReference type="SUPFAM" id="SSF52091">
    <property type="entry name" value="SpoIIaa-like"/>
    <property type="match status" value="1"/>
</dbReference>
<organism evidence="2 5">
    <name type="scientific">Streptomyces acidiscabies</name>
    <dbReference type="NCBI Taxonomy" id="42234"/>
    <lineage>
        <taxon>Bacteria</taxon>
        <taxon>Bacillati</taxon>
        <taxon>Actinomycetota</taxon>
        <taxon>Actinomycetes</taxon>
        <taxon>Kitasatosporales</taxon>
        <taxon>Streptomycetaceae</taxon>
        <taxon>Streptomyces</taxon>
    </lineage>
</organism>
<evidence type="ECO:0000313" key="5">
    <source>
        <dbReference type="Proteomes" id="UP001282288"/>
    </source>
</evidence>
<dbReference type="GeneID" id="69809357"/>
<keyword evidence="4" id="KW-1185">Reference proteome</keyword>
<comment type="caution">
    <text evidence="2">The sequence shown here is derived from an EMBL/GenBank/DDBJ whole genome shotgun (WGS) entry which is preliminary data.</text>
</comment>
<evidence type="ECO:0000313" key="2">
    <source>
        <dbReference type="EMBL" id="MDX2965251.1"/>
    </source>
</evidence>
<dbReference type="Pfam" id="PF01740">
    <property type="entry name" value="STAS"/>
    <property type="match status" value="1"/>
</dbReference>
<evidence type="ECO:0000313" key="3">
    <source>
        <dbReference type="EMBL" id="MDX3022133.1"/>
    </source>
</evidence>
<dbReference type="CDD" id="cd07043">
    <property type="entry name" value="STAS_anti-anti-sigma_factors"/>
    <property type="match status" value="1"/>
</dbReference>
<dbReference type="InterPro" id="IPR002645">
    <property type="entry name" value="STAS_dom"/>
</dbReference>
<dbReference type="Gene3D" id="3.30.750.24">
    <property type="entry name" value="STAS domain"/>
    <property type="match status" value="1"/>
</dbReference>
<protein>
    <submittedName>
        <fullName evidence="2">STAS domain-containing protein</fullName>
    </submittedName>
</protein>
<dbReference type="Proteomes" id="UP001272987">
    <property type="component" value="Unassembled WGS sequence"/>
</dbReference>
<name>A0AAP6BIC2_9ACTN</name>
<sequence length="100" mass="10897">MSPFLHRCVRLRGDLDADSTEATARRLTRIIRTGPGTVEIDLSGLGHLSPAGCAASSPRSKPARAHGTRLTLTHPNSQVQAALRKIALERALERHNDQLR</sequence>
<gene>
    <name evidence="2" type="ORF">PV399_36845</name>
    <name evidence="3" type="ORF">PV666_30230</name>
</gene>